<dbReference type="InterPro" id="IPR002110">
    <property type="entry name" value="Ankyrin_rpt"/>
</dbReference>
<dbReference type="InterPro" id="IPR051165">
    <property type="entry name" value="Multifunctional_ANK_Repeat"/>
</dbReference>
<evidence type="ECO:0000313" key="5">
    <source>
        <dbReference type="Proteomes" id="UP001165205"/>
    </source>
</evidence>
<feature type="repeat" description="ANK" evidence="3">
    <location>
        <begin position="167"/>
        <end position="199"/>
    </location>
</feature>
<dbReference type="PANTHER" id="PTHR24123">
    <property type="entry name" value="ANKYRIN REPEAT-CONTAINING"/>
    <property type="match status" value="1"/>
</dbReference>
<dbReference type="EMBL" id="BSYA01000105">
    <property type="protein sequence ID" value="GMG32693.1"/>
    <property type="molecule type" value="Genomic_DNA"/>
</dbReference>
<proteinExistence type="predicted"/>
<gene>
    <name evidence="4" type="ORF">Aory04_000836200</name>
</gene>
<comment type="caution">
    <text evidence="4">The sequence shown here is derived from an EMBL/GenBank/DDBJ whole genome shotgun (WGS) entry which is preliminary data.</text>
</comment>
<reference evidence="4" key="1">
    <citation type="submission" date="2023-04" db="EMBL/GenBank/DDBJ databases">
        <title>Aspergillus oryzae NBRC 4228.</title>
        <authorList>
            <person name="Ichikawa N."/>
            <person name="Sato H."/>
            <person name="Tonouchi N."/>
        </authorList>
    </citation>
    <scope>NUCLEOTIDE SEQUENCE</scope>
    <source>
        <strain evidence="4">NBRC 4228</strain>
    </source>
</reference>
<evidence type="ECO:0000313" key="4">
    <source>
        <dbReference type="EMBL" id="GMG32693.1"/>
    </source>
</evidence>
<dbReference type="SMART" id="SM00248">
    <property type="entry name" value="ANK"/>
    <property type="match status" value="3"/>
</dbReference>
<dbReference type="Pfam" id="PF12796">
    <property type="entry name" value="Ank_2"/>
    <property type="match status" value="1"/>
</dbReference>
<keyword evidence="1" id="KW-0677">Repeat</keyword>
<organism evidence="4 5">
    <name type="scientific">Aspergillus oryzae</name>
    <name type="common">Yellow koji mold</name>
    <dbReference type="NCBI Taxonomy" id="5062"/>
    <lineage>
        <taxon>Eukaryota</taxon>
        <taxon>Fungi</taxon>
        <taxon>Dikarya</taxon>
        <taxon>Ascomycota</taxon>
        <taxon>Pezizomycotina</taxon>
        <taxon>Eurotiomycetes</taxon>
        <taxon>Eurotiomycetidae</taxon>
        <taxon>Eurotiales</taxon>
        <taxon>Aspergillaceae</taxon>
        <taxon>Aspergillus</taxon>
        <taxon>Aspergillus subgen. Circumdati</taxon>
    </lineage>
</organism>
<accession>A0AAN4YMX1</accession>
<evidence type="ECO:0000256" key="1">
    <source>
        <dbReference type="ARBA" id="ARBA00022737"/>
    </source>
</evidence>
<evidence type="ECO:0000256" key="3">
    <source>
        <dbReference type="PROSITE-ProRule" id="PRU00023"/>
    </source>
</evidence>
<dbReference type="PROSITE" id="PS50297">
    <property type="entry name" value="ANK_REP_REGION"/>
    <property type="match status" value="1"/>
</dbReference>
<protein>
    <submittedName>
        <fullName evidence="4">Unnamed protein product</fullName>
    </submittedName>
</protein>
<dbReference type="PANTHER" id="PTHR24123:SF33">
    <property type="entry name" value="PROTEIN HOS4"/>
    <property type="match status" value="1"/>
</dbReference>
<name>A0AAN4YMX1_ASPOZ</name>
<dbReference type="AlphaFoldDB" id="A0AAN4YMX1"/>
<dbReference type="SUPFAM" id="SSF48403">
    <property type="entry name" value="Ankyrin repeat"/>
    <property type="match status" value="1"/>
</dbReference>
<dbReference type="InterPro" id="IPR036770">
    <property type="entry name" value="Ankyrin_rpt-contain_sf"/>
</dbReference>
<sequence>MACLLTLTQHDSMNTDSRPSHRRAPRSIHNYIRFATLTSYDTVAYRIGDPAWRGSICIPLEVEKDARIFKEAMSRSNSLSIILIKTLLSILTSSQLQSVISLSLLFIMPSAVNQNGPQPVKSGKTSDPDFNVCGPLFAAAQKGELDKIKEILDKDPKKIDEQCEKHDKYTPVIVAAVSGKLEAVQLLCKRGANVNLRDSNSYTIIKLTLDKGYKDIANWLVDAYPEMIITDPRLPKGEEWLKAQFAKMSNNIEDPASKPPQTVLDNLISGNLKPDTDRTVSEVYWEHILLRYIGDIPKDIERNYSKKLKMAFCGTFDRTLQGHAGIKESARLLNSVLPTTQYNITGTHVAPKGQWVTERWEYHDYENNLQVLDGVDTFLINEEKGKIEVMLINYNVYELKWIDDPERPVKKAHNWTPV</sequence>
<dbReference type="PROSITE" id="PS50088">
    <property type="entry name" value="ANK_REPEAT"/>
    <property type="match status" value="1"/>
</dbReference>
<dbReference type="Proteomes" id="UP001165205">
    <property type="component" value="Unassembled WGS sequence"/>
</dbReference>
<evidence type="ECO:0000256" key="2">
    <source>
        <dbReference type="ARBA" id="ARBA00023043"/>
    </source>
</evidence>
<keyword evidence="2 3" id="KW-0040">ANK repeat</keyword>
<dbReference type="Gene3D" id="1.25.40.20">
    <property type="entry name" value="Ankyrin repeat-containing domain"/>
    <property type="match status" value="1"/>
</dbReference>